<comment type="caution">
    <text evidence="1">The sequence shown here is derived from an EMBL/GenBank/DDBJ whole genome shotgun (WGS) entry which is preliminary data.</text>
</comment>
<dbReference type="Proteomes" id="UP001055185">
    <property type="component" value="Unassembled WGS sequence"/>
</dbReference>
<dbReference type="EMBL" id="BQKV01000053">
    <property type="protein sequence ID" value="GJN64897.1"/>
    <property type="molecule type" value="Genomic_DNA"/>
</dbReference>
<gene>
    <name evidence="1" type="ORF">JCM17207_15220</name>
</gene>
<protein>
    <submittedName>
        <fullName evidence="1">Uncharacterized protein</fullName>
    </submittedName>
</protein>
<organism evidence="1 2">
    <name type="scientific">Faecalibacterium gallinarum</name>
    <dbReference type="NCBI Taxonomy" id="2903556"/>
    <lineage>
        <taxon>Bacteria</taxon>
        <taxon>Bacillati</taxon>
        <taxon>Bacillota</taxon>
        <taxon>Clostridia</taxon>
        <taxon>Eubacteriales</taxon>
        <taxon>Oscillospiraceae</taxon>
        <taxon>Faecalibacterium</taxon>
    </lineage>
</organism>
<dbReference type="RefSeq" id="WP_238317081.1">
    <property type="nucleotide sequence ID" value="NZ_BQKV01000053.1"/>
</dbReference>
<accession>A0AA37IZ26</accession>
<keyword evidence="2" id="KW-1185">Reference proteome</keyword>
<name>A0AA37IZ26_9FIRM</name>
<sequence>MNEIFAKTFSELTTEEPLEIYGLGDTPLTGDQLSKLFSVINYRFENLLPTTTHTERKPFELCKAICNDPLYETLAYAIVGRLWEMGISRSIEPDRSPEGE</sequence>
<proteinExistence type="predicted"/>
<evidence type="ECO:0000313" key="2">
    <source>
        <dbReference type="Proteomes" id="UP001055185"/>
    </source>
</evidence>
<evidence type="ECO:0000313" key="1">
    <source>
        <dbReference type="EMBL" id="GJN64897.1"/>
    </source>
</evidence>
<reference evidence="1" key="1">
    <citation type="journal article" date="2022" name="Int. J. Syst. Evol. Microbiol.">
        <title>Genome-based, phenotypic and chemotaxonomic classification of Faecalibacterium strains: proposal of three novel species Faecalibacterium duncaniae sp. nov., Faecalibacterium hattorii sp. nov. and Faecalibacterium gallinarum sp. nov. .</title>
        <authorList>
            <person name="Sakamoto M."/>
            <person name="Sakurai N."/>
            <person name="Tanno H."/>
            <person name="Iino T."/>
            <person name="Ohkuma M."/>
            <person name="Endo A."/>
        </authorList>
    </citation>
    <scope>NUCLEOTIDE SEQUENCE</scope>
    <source>
        <strain evidence="1">JCM 17207</strain>
    </source>
</reference>
<dbReference type="AlphaFoldDB" id="A0AA37IZ26"/>